<gene>
    <name evidence="1" type="ORF">FH972_021691</name>
</gene>
<reference evidence="1 2" key="1">
    <citation type="submission" date="2019-06" db="EMBL/GenBank/DDBJ databases">
        <title>A chromosomal-level reference genome of Carpinus fangiana (Coryloideae, Betulaceae).</title>
        <authorList>
            <person name="Yang X."/>
            <person name="Wang Z."/>
            <person name="Zhang L."/>
            <person name="Hao G."/>
            <person name="Liu J."/>
            <person name="Yang Y."/>
        </authorList>
    </citation>
    <scope>NUCLEOTIDE SEQUENCE [LARGE SCALE GENOMIC DNA]</scope>
    <source>
        <strain evidence="1">Cfa_2016G</strain>
        <tissue evidence="1">Leaf</tissue>
    </source>
</reference>
<sequence length="85" mass="8690">MALSKSASSIPAVIVTTYWSGMASTSGAPEHDKTRSEMSARITTSGVWCVPKASHPSASSKHHLGDFANNCPVSLCAAKTAIGAA</sequence>
<dbReference type="Proteomes" id="UP000327013">
    <property type="component" value="Unassembled WGS sequence"/>
</dbReference>
<protein>
    <submittedName>
        <fullName evidence="1">Uncharacterized protein</fullName>
    </submittedName>
</protein>
<dbReference type="EMBL" id="VIBQ01000010">
    <property type="protein sequence ID" value="KAB8338746.1"/>
    <property type="molecule type" value="Genomic_DNA"/>
</dbReference>
<keyword evidence="2" id="KW-1185">Reference proteome</keyword>
<evidence type="ECO:0000313" key="1">
    <source>
        <dbReference type="EMBL" id="KAB8338746.1"/>
    </source>
</evidence>
<evidence type="ECO:0000313" key="2">
    <source>
        <dbReference type="Proteomes" id="UP000327013"/>
    </source>
</evidence>
<organism evidence="1 2">
    <name type="scientific">Carpinus fangiana</name>
    <dbReference type="NCBI Taxonomy" id="176857"/>
    <lineage>
        <taxon>Eukaryota</taxon>
        <taxon>Viridiplantae</taxon>
        <taxon>Streptophyta</taxon>
        <taxon>Embryophyta</taxon>
        <taxon>Tracheophyta</taxon>
        <taxon>Spermatophyta</taxon>
        <taxon>Magnoliopsida</taxon>
        <taxon>eudicotyledons</taxon>
        <taxon>Gunneridae</taxon>
        <taxon>Pentapetalae</taxon>
        <taxon>rosids</taxon>
        <taxon>fabids</taxon>
        <taxon>Fagales</taxon>
        <taxon>Betulaceae</taxon>
        <taxon>Carpinus</taxon>
    </lineage>
</organism>
<comment type="caution">
    <text evidence="1">The sequence shown here is derived from an EMBL/GenBank/DDBJ whole genome shotgun (WGS) entry which is preliminary data.</text>
</comment>
<name>A0A5N6KQ14_9ROSI</name>
<proteinExistence type="predicted"/>
<dbReference type="AlphaFoldDB" id="A0A5N6KQ14"/>
<accession>A0A5N6KQ14</accession>